<dbReference type="GO" id="GO:0050661">
    <property type="term" value="F:NADP binding"/>
    <property type="evidence" value="ECO:0007669"/>
    <property type="project" value="InterPro"/>
</dbReference>
<dbReference type="OrthoDB" id="5168853at2"/>
<protein>
    <submittedName>
        <fullName evidence="5">Monooxygenase</fullName>
    </submittedName>
</protein>
<comment type="similarity">
    <text evidence="1">Belongs to the FAD-binding monooxygenase family.</text>
</comment>
<dbReference type="Proteomes" id="UP000321685">
    <property type="component" value="Unassembled WGS sequence"/>
</dbReference>
<evidence type="ECO:0000313" key="5">
    <source>
        <dbReference type="EMBL" id="GEL25907.1"/>
    </source>
</evidence>
<keyword evidence="6" id="KW-1185">Reference proteome</keyword>
<dbReference type="GO" id="GO:0004499">
    <property type="term" value="F:N,N-dimethylaniline monooxygenase activity"/>
    <property type="evidence" value="ECO:0007669"/>
    <property type="project" value="InterPro"/>
</dbReference>
<evidence type="ECO:0000256" key="4">
    <source>
        <dbReference type="ARBA" id="ARBA00023002"/>
    </source>
</evidence>
<dbReference type="PRINTS" id="PR00411">
    <property type="entry name" value="PNDRDTASEI"/>
</dbReference>
<evidence type="ECO:0000313" key="6">
    <source>
        <dbReference type="Proteomes" id="UP000321685"/>
    </source>
</evidence>
<sequence length="649" mass="72431">MDPHQIRMTAGDDSLREALDSANIPTLLLVLAHLTGDRAWLAEPYLPSRSIATDDNDTAGFPEELQAHVRDEAFAFLRAWRDGRVTLADPPPVDDVAARVGISCGENVPPEYDISMAEEAGLADRDAHWTAQPPAHRDDLRVVVVGAGEGGICTAVKLGELGIDYTVIERHDAVGGIWLENGYPGAGVDTASALYSFSWAQKPDWSRYFAKQPEILGYLQDVARTHGMLPHVRFGTELVAARWDTDESVWRIGVRPAADPDAPVEEIVADVLISAVGQLNRPAYPALPGLDTFAGPMFHSARWDSSVDLAGKRVGVVGTGASAMQIVPTIAGAPSRLTIFQRSPQWTIPNGNYHRELTPQTRLLMEQVPWYASWYRLRLMWIYQDKLHATLRRDPEWEHPDRAVNAVNDRHRSFFVQHLQKEIAGHEDRLLDKVLPTYPPYGKRMLIDNGWFAALRRDDVDLVTEKVTAVDEKGVVLADGSRVDLDVLVMATGFQSRRMLSPMDIRGRSGRSLREIWGDDDAHAHLGITVPDFPNLFLVYGPNTNLGHGGSVIFHTECQVSYITKMLVKMVEGKIGTVEVRPEVCDDYNRRVDEAHAELVWTHPGMTNWYRNAAGRVVTNSPWRLVDYWEMTREPDLSEFETTPVPAPL</sequence>
<dbReference type="EMBL" id="BJVJ01000067">
    <property type="protein sequence ID" value="GEL25907.1"/>
    <property type="molecule type" value="Genomic_DNA"/>
</dbReference>
<dbReference type="Pfam" id="PF00743">
    <property type="entry name" value="FMO-like"/>
    <property type="match status" value="1"/>
</dbReference>
<evidence type="ECO:0000256" key="1">
    <source>
        <dbReference type="ARBA" id="ARBA00010139"/>
    </source>
</evidence>
<dbReference type="Gene3D" id="3.50.50.60">
    <property type="entry name" value="FAD/NAD(P)-binding domain"/>
    <property type="match status" value="3"/>
</dbReference>
<dbReference type="InterPro" id="IPR036188">
    <property type="entry name" value="FAD/NAD-bd_sf"/>
</dbReference>
<accession>A0A511DNF6</accession>
<dbReference type="GO" id="GO:0050660">
    <property type="term" value="F:flavin adenine dinucleotide binding"/>
    <property type="evidence" value="ECO:0007669"/>
    <property type="project" value="InterPro"/>
</dbReference>
<dbReference type="SUPFAM" id="SSF51905">
    <property type="entry name" value="FAD/NAD(P)-binding domain"/>
    <property type="match status" value="1"/>
</dbReference>
<evidence type="ECO:0000256" key="2">
    <source>
        <dbReference type="ARBA" id="ARBA00022630"/>
    </source>
</evidence>
<organism evidence="5 6">
    <name type="scientific">Pseudonocardia sulfidoxydans NBRC 16205</name>
    <dbReference type="NCBI Taxonomy" id="1223511"/>
    <lineage>
        <taxon>Bacteria</taxon>
        <taxon>Bacillati</taxon>
        <taxon>Actinomycetota</taxon>
        <taxon>Actinomycetes</taxon>
        <taxon>Pseudonocardiales</taxon>
        <taxon>Pseudonocardiaceae</taxon>
        <taxon>Pseudonocardia</taxon>
    </lineage>
</organism>
<dbReference type="PANTHER" id="PTHR42877">
    <property type="entry name" value="L-ORNITHINE N(5)-MONOOXYGENASE-RELATED"/>
    <property type="match status" value="1"/>
</dbReference>
<keyword evidence="3" id="KW-0274">FAD</keyword>
<dbReference type="PANTHER" id="PTHR42877:SF4">
    <property type="entry name" value="FAD_NAD(P)-BINDING DOMAIN-CONTAINING PROTEIN-RELATED"/>
    <property type="match status" value="1"/>
</dbReference>
<evidence type="ECO:0000256" key="3">
    <source>
        <dbReference type="ARBA" id="ARBA00022827"/>
    </source>
</evidence>
<comment type="caution">
    <text evidence="5">The sequence shown here is derived from an EMBL/GenBank/DDBJ whole genome shotgun (WGS) entry which is preliminary data.</text>
</comment>
<keyword evidence="4" id="KW-0560">Oxidoreductase</keyword>
<reference evidence="5 6" key="1">
    <citation type="submission" date="2019-07" db="EMBL/GenBank/DDBJ databases">
        <title>Whole genome shotgun sequence of Pseudonocardia sulfidoxydans NBRC 16205.</title>
        <authorList>
            <person name="Hosoyama A."/>
            <person name="Uohara A."/>
            <person name="Ohji S."/>
            <person name="Ichikawa N."/>
        </authorList>
    </citation>
    <scope>NUCLEOTIDE SEQUENCE [LARGE SCALE GENOMIC DNA]</scope>
    <source>
        <strain evidence="5 6">NBRC 16205</strain>
    </source>
</reference>
<dbReference type="RefSeq" id="WP_147112948.1">
    <property type="nucleotide sequence ID" value="NZ_BJVJ01000067.1"/>
</dbReference>
<dbReference type="AlphaFoldDB" id="A0A511DNF6"/>
<keyword evidence="2" id="KW-0285">Flavoprotein</keyword>
<gene>
    <name evidence="5" type="ORF">PSU4_48610</name>
</gene>
<dbReference type="InterPro" id="IPR051209">
    <property type="entry name" value="FAD-bind_Monooxygenase_sf"/>
</dbReference>
<dbReference type="InterPro" id="IPR020946">
    <property type="entry name" value="Flavin_mOase-like"/>
</dbReference>
<name>A0A511DNF6_9PSEU</name>
<keyword evidence="5" id="KW-0503">Monooxygenase</keyword>
<proteinExistence type="inferred from homology"/>